<organism evidence="1 2">
    <name type="scientific">Diversispora eburnea</name>
    <dbReference type="NCBI Taxonomy" id="1213867"/>
    <lineage>
        <taxon>Eukaryota</taxon>
        <taxon>Fungi</taxon>
        <taxon>Fungi incertae sedis</taxon>
        <taxon>Mucoromycota</taxon>
        <taxon>Glomeromycotina</taxon>
        <taxon>Glomeromycetes</taxon>
        <taxon>Diversisporales</taxon>
        <taxon>Diversisporaceae</taxon>
        <taxon>Diversispora</taxon>
    </lineage>
</organism>
<feature type="non-terminal residue" evidence="1">
    <location>
        <position position="1"/>
    </location>
</feature>
<feature type="non-terminal residue" evidence="1">
    <location>
        <position position="54"/>
    </location>
</feature>
<accession>A0A9N9EC30</accession>
<dbReference type="AlphaFoldDB" id="A0A9N9EC30"/>
<sequence>IEERWENLKESPKKMINSVLDKLRKSIIMDHLIVESESNNTTKIITDKTEIKTT</sequence>
<reference evidence="1" key="1">
    <citation type="submission" date="2021-06" db="EMBL/GenBank/DDBJ databases">
        <authorList>
            <person name="Kallberg Y."/>
            <person name="Tangrot J."/>
            <person name="Rosling A."/>
        </authorList>
    </citation>
    <scope>NUCLEOTIDE SEQUENCE</scope>
    <source>
        <strain evidence="1">AZ414A</strain>
    </source>
</reference>
<comment type="caution">
    <text evidence="1">The sequence shown here is derived from an EMBL/GenBank/DDBJ whole genome shotgun (WGS) entry which is preliminary data.</text>
</comment>
<evidence type="ECO:0000313" key="1">
    <source>
        <dbReference type="EMBL" id="CAG8666127.1"/>
    </source>
</evidence>
<proteinExistence type="predicted"/>
<dbReference type="Proteomes" id="UP000789706">
    <property type="component" value="Unassembled WGS sequence"/>
</dbReference>
<dbReference type="EMBL" id="CAJVPK010009294">
    <property type="protein sequence ID" value="CAG8666127.1"/>
    <property type="molecule type" value="Genomic_DNA"/>
</dbReference>
<name>A0A9N9EC30_9GLOM</name>
<gene>
    <name evidence="1" type="ORF">DEBURN_LOCUS11931</name>
</gene>
<protein>
    <submittedName>
        <fullName evidence="1">2071_t:CDS:1</fullName>
    </submittedName>
</protein>
<dbReference type="OrthoDB" id="2447464at2759"/>
<keyword evidence="2" id="KW-1185">Reference proteome</keyword>
<evidence type="ECO:0000313" key="2">
    <source>
        <dbReference type="Proteomes" id="UP000789706"/>
    </source>
</evidence>